<feature type="transmembrane region" description="Helical" evidence="1">
    <location>
        <begin position="125"/>
        <end position="146"/>
    </location>
</feature>
<gene>
    <name evidence="3" type="ORF">NVS88_16065</name>
</gene>
<proteinExistence type="predicted"/>
<protein>
    <submittedName>
        <fullName evidence="3">Signal protein</fullName>
    </submittedName>
</protein>
<sequence>MSDHVDLFSLGVWVLFLAFVTSTIAAAVGFACARKSRYSLSVVRRWCWLAAAAMSIGGVAIWLVQLIVLVGFTVSGTKMRYDGTWVTVSLVLAVALALVGLLITGRREDRDGLEEQVRPSGTVEIARIVGGGVVIGAAVPVVHFTIVRGIHIQGSFGYAVPLAVESVAIGVVVGALAVWLTLTAHNRYLRWAAAPVMALGVVGAHYVAMMAMQVDLDSAAVPPAGVEVFSILFPAFVAGTLVLTIPITALLTAPTRAESRLEEEAERWVVEEYAAQAEQPVG</sequence>
<name>A0A9X4M2M6_9ACTN</name>
<evidence type="ECO:0000313" key="3">
    <source>
        <dbReference type="EMBL" id="MDG3016076.1"/>
    </source>
</evidence>
<feature type="transmembrane region" description="Helical" evidence="1">
    <location>
        <begin position="84"/>
        <end position="104"/>
    </location>
</feature>
<feature type="transmembrane region" description="Helical" evidence="1">
    <location>
        <begin position="12"/>
        <end position="34"/>
    </location>
</feature>
<dbReference type="Proteomes" id="UP001152755">
    <property type="component" value="Unassembled WGS sequence"/>
</dbReference>
<evidence type="ECO:0000259" key="2">
    <source>
        <dbReference type="PROSITE" id="PS50924"/>
    </source>
</evidence>
<feature type="transmembrane region" description="Helical" evidence="1">
    <location>
        <begin position="158"/>
        <end position="181"/>
    </location>
</feature>
<feature type="transmembrane region" description="Helical" evidence="1">
    <location>
        <begin position="46"/>
        <end position="72"/>
    </location>
</feature>
<dbReference type="AlphaFoldDB" id="A0A9X4M2M6"/>
<organism evidence="3 4">
    <name type="scientific">Speluncibacter jeojiensis</name>
    <dbReference type="NCBI Taxonomy" id="2710754"/>
    <lineage>
        <taxon>Bacteria</taxon>
        <taxon>Bacillati</taxon>
        <taxon>Actinomycetota</taxon>
        <taxon>Actinomycetes</taxon>
        <taxon>Mycobacteriales</taxon>
        <taxon>Speluncibacteraceae</taxon>
        <taxon>Speluncibacter</taxon>
    </lineage>
</organism>
<dbReference type="EMBL" id="JANRHA010000011">
    <property type="protein sequence ID" value="MDG3016076.1"/>
    <property type="molecule type" value="Genomic_DNA"/>
</dbReference>
<dbReference type="PROSITE" id="PS50924">
    <property type="entry name" value="MHYT"/>
    <property type="match status" value="1"/>
</dbReference>
<dbReference type="PANTHER" id="PTHR35152:SF1">
    <property type="entry name" value="DOMAIN SIGNALLING PROTEIN, PUTATIVE (AFU_ORTHOLOGUE AFUA_5G11310)-RELATED"/>
    <property type="match status" value="1"/>
</dbReference>
<dbReference type="InterPro" id="IPR005330">
    <property type="entry name" value="MHYT_dom"/>
</dbReference>
<evidence type="ECO:0000256" key="1">
    <source>
        <dbReference type="PROSITE-ProRule" id="PRU00244"/>
    </source>
</evidence>
<feature type="transmembrane region" description="Helical" evidence="1">
    <location>
        <begin position="188"/>
        <end position="208"/>
    </location>
</feature>
<dbReference type="Pfam" id="PF03707">
    <property type="entry name" value="MHYT"/>
    <property type="match status" value="2"/>
</dbReference>
<dbReference type="RefSeq" id="WP_332520374.1">
    <property type="nucleotide sequence ID" value="NZ_JANRHA010000011.1"/>
</dbReference>
<keyword evidence="1" id="KW-0812">Transmembrane</keyword>
<evidence type="ECO:0000313" key="4">
    <source>
        <dbReference type="Proteomes" id="UP001152755"/>
    </source>
</evidence>
<accession>A0A9X4M2M6</accession>
<feature type="transmembrane region" description="Helical" evidence="1">
    <location>
        <begin position="228"/>
        <end position="251"/>
    </location>
</feature>
<feature type="domain" description="MHYT" evidence="2">
    <location>
        <begin position="10"/>
        <end position="215"/>
    </location>
</feature>
<reference evidence="3" key="1">
    <citation type="submission" date="2022-08" db="EMBL/GenBank/DDBJ databases">
        <title>Genome analysis of Corynebacteriales strain.</title>
        <authorList>
            <person name="Lee S.D."/>
        </authorList>
    </citation>
    <scope>NUCLEOTIDE SEQUENCE</scope>
    <source>
        <strain evidence="3">D3-21</strain>
    </source>
</reference>
<keyword evidence="1" id="KW-0472">Membrane</keyword>
<dbReference type="GO" id="GO:0016020">
    <property type="term" value="C:membrane"/>
    <property type="evidence" value="ECO:0007669"/>
    <property type="project" value="UniProtKB-UniRule"/>
</dbReference>
<comment type="caution">
    <text evidence="3">The sequence shown here is derived from an EMBL/GenBank/DDBJ whole genome shotgun (WGS) entry which is preliminary data.</text>
</comment>
<dbReference type="PANTHER" id="PTHR35152">
    <property type="entry name" value="DOMAIN SIGNALLING PROTEIN, PUTATIVE (AFU_ORTHOLOGUE AFUA_5G11310)-RELATED"/>
    <property type="match status" value="1"/>
</dbReference>
<keyword evidence="1" id="KW-1133">Transmembrane helix</keyword>
<keyword evidence="4" id="KW-1185">Reference proteome</keyword>